<sequence>MGTGSIDTMLRLNNHQLAIAQGSLLLFSDFQDGGEMWTGKGRRELRRGVSFEAGFARPPVVQVSLSMLDIDQSTNHRVDISADKVTDSGFVIVFRTWGDTKIARARVDWTAFGPVRHEEDWDV</sequence>
<organism evidence="2 3">
    <name type="scientific">Celeribacter indicus</name>
    <dbReference type="NCBI Taxonomy" id="1208324"/>
    <lineage>
        <taxon>Bacteria</taxon>
        <taxon>Pseudomonadati</taxon>
        <taxon>Pseudomonadota</taxon>
        <taxon>Alphaproteobacteria</taxon>
        <taxon>Rhodobacterales</taxon>
        <taxon>Roseobacteraceae</taxon>
        <taxon>Celeribacter</taxon>
    </lineage>
</organism>
<keyword evidence="3" id="KW-1185">Reference proteome</keyword>
<dbReference type="GO" id="GO:0009986">
    <property type="term" value="C:cell surface"/>
    <property type="evidence" value="ECO:0007669"/>
    <property type="project" value="TreeGrafter"/>
</dbReference>
<evidence type="ECO:0000259" key="1">
    <source>
        <dbReference type="Pfam" id="PF09458"/>
    </source>
</evidence>
<name>A0A0B5E4T0_9RHOB</name>
<dbReference type="KEGG" id="cid:P73_3645"/>
<dbReference type="STRING" id="1208324.P73_3645"/>
<dbReference type="GO" id="GO:0098636">
    <property type="term" value="C:protein complex involved in cell adhesion"/>
    <property type="evidence" value="ECO:0007669"/>
    <property type="project" value="TreeGrafter"/>
</dbReference>
<dbReference type="SUPFAM" id="SSF141086">
    <property type="entry name" value="Agglutinin HPA-like"/>
    <property type="match status" value="1"/>
</dbReference>
<dbReference type="Pfam" id="PF09458">
    <property type="entry name" value="H_lectin"/>
    <property type="match status" value="1"/>
</dbReference>
<dbReference type="AlphaFoldDB" id="A0A0B5E4T0"/>
<reference evidence="2 3" key="1">
    <citation type="journal article" date="2014" name="Int. J. Syst. Evol. Microbiol.">
        <title>Celeribacter indicus sp. nov., a polycyclic aromatic hydrocarbon-degrading bacterium from deep-sea sediment and reclassification of Huaishuia halophila as Celeribacter halophilus comb. nov.</title>
        <authorList>
            <person name="Lai Q."/>
            <person name="Cao J."/>
            <person name="Yuan J."/>
            <person name="Li F."/>
            <person name="Shao Z."/>
        </authorList>
    </citation>
    <scope>NUCLEOTIDE SEQUENCE [LARGE SCALE GENOMIC DNA]</scope>
    <source>
        <strain evidence="2">P73</strain>
    </source>
</reference>
<evidence type="ECO:0000313" key="2">
    <source>
        <dbReference type="EMBL" id="AJE48360.1"/>
    </source>
</evidence>
<feature type="domain" description="H-type lectin" evidence="1">
    <location>
        <begin position="49"/>
        <end position="112"/>
    </location>
</feature>
<dbReference type="PANTHER" id="PTHR46938">
    <property type="entry name" value="DISCOIDIN-1 SUBUNIT A-RELATED-RELATED"/>
    <property type="match status" value="1"/>
</dbReference>
<accession>A0A0B5E4T0</accession>
<dbReference type="GO" id="GO:0030247">
    <property type="term" value="F:polysaccharide binding"/>
    <property type="evidence" value="ECO:0007669"/>
    <property type="project" value="TreeGrafter"/>
</dbReference>
<proteinExistence type="predicted"/>
<dbReference type="Gene3D" id="2.60.40.2080">
    <property type="match status" value="1"/>
</dbReference>
<dbReference type="EMBL" id="CP004393">
    <property type="protein sequence ID" value="AJE48360.1"/>
    <property type="molecule type" value="Genomic_DNA"/>
</dbReference>
<dbReference type="InterPro" id="IPR052487">
    <property type="entry name" value="Galactose-binding_lectin"/>
</dbReference>
<protein>
    <recommendedName>
        <fullName evidence="1">H-type lectin domain-containing protein</fullName>
    </recommendedName>
</protein>
<evidence type="ECO:0000313" key="3">
    <source>
        <dbReference type="Proteomes" id="UP000031521"/>
    </source>
</evidence>
<dbReference type="HOGENOM" id="CLU_155897_0_0_5"/>
<dbReference type="GO" id="GO:0070492">
    <property type="term" value="F:oligosaccharide binding"/>
    <property type="evidence" value="ECO:0007669"/>
    <property type="project" value="TreeGrafter"/>
</dbReference>
<dbReference type="Proteomes" id="UP000031521">
    <property type="component" value="Chromosome"/>
</dbReference>
<gene>
    <name evidence="2" type="ORF">P73_3645</name>
</gene>
<dbReference type="GO" id="GO:0098609">
    <property type="term" value="P:cell-cell adhesion"/>
    <property type="evidence" value="ECO:0007669"/>
    <property type="project" value="TreeGrafter"/>
</dbReference>
<dbReference type="GO" id="GO:0045335">
    <property type="term" value="C:phagocytic vesicle"/>
    <property type="evidence" value="ECO:0007669"/>
    <property type="project" value="TreeGrafter"/>
</dbReference>
<dbReference type="InterPro" id="IPR019019">
    <property type="entry name" value="H-type_lectin_domain"/>
</dbReference>
<dbReference type="InterPro" id="IPR037221">
    <property type="entry name" value="H-type_lectin_dom_sf"/>
</dbReference>
<dbReference type="GO" id="GO:0046871">
    <property type="term" value="F:N-acetylgalactosamine binding"/>
    <property type="evidence" value="ECO:0007669"/>
    <property type="project" value="TreeGrafter"/>
</dbReference>